<dbReference type="EMBL" id="QNQU01000008">
    <property type="protein sequence ID" value="RBQ07595.1"/>
    <property type="molecule type" value="Genomic_DNA"/>
</dbReference>
<evidence type="ECO:0008006" key="10">
    <source>
        <dbReference type="Google" id="ProtNLM"/>
    </source>
</evidence>
<dbReference type="AlphaFoldDB" id="A0A366L134"/>
<keyword evidence="9" id="KW-1185">Reference proteome</keyword>
<evidence type="ECO:0000256" key="1">
    <source>
        <dbReference type="ARBA" id="ARBA00004442"/>
    </source>
</evidence>
<dbReference type="Proteomes" id="UP000252081">
    <property type="component" value="Unassembled WGS sequence"/>
</dbReference>
<feature type="domain" description="SusD-like N-terminal" evidence="7">
    <location>
        <begin position="22"/>
        <end position="226"/>
    </location>
</feature>
<dbReference type="SUPFAM" id="SSF48452">
    <property type="entry name" value="TPR-like"/>
    <property type="match status" value="1"/>
</dbReference>
<dbReference type="Gene3D" id="1.25.40.390">
    <property type="match status" value="1"/>
</dbReference>
<evidence type="ECO:0000313" key="9">
    <source>
        <dbReference type="Proteomes" id="UP000252081"/>
    </source>
</evidence>
<keyword evidence="3" id="KW-0732">Signal</keyword>
<comment type="similarity">
    <text evidence="2">Belongs to the SusD family.</text>
</comment>
<organism evidence="8 9">
    <name type="scientific">Pedobacter miscanthi</name>
    <dbReference type="NCBI Taxonomy" id="2259170"/>
    <lineage>
        <taxon>Bacteria</taxon>
        <taxon>Pseudomonadati</taxon>
        <taxon>Bacteroidota</taxon>
        <taxon>Sphingobacteriia</taxon>
        <taxon>Sphingobacteriales</taxon>
        <taxon>Sphingobacteriaceae</taxon>
        <taxon>Pedobacter</taxon>
    </lineage>
</organism>
<sequence>MKKIFYYLFAIVLVYSLNGCKKYLDAKPNSKLATLETLENLQSILDDEVRLNYVWPSMGEVSSNDYYLTDVDLAALVKDNYRKLYNWETGKYFQGDANDWYYSYLPVYYGNSVLETLPNITRNGINNIDYDNIKGQAYFFKGAGMLAASAIFCQAYDENTARQQLGLPIRKSTDFNVPSVRSNLADTYAQLIADLKQAAALLKVKQVHVMRPGKIAAYGMLSRAYLAMNKYAEATLYADSALQLNNQLLDYNSLNANAENPVPIFNVEVLVSLMMTTPDPLKPSVAKIPNELYTQYKTGDLRKTVFFKNNGNNTWAFKGSYNGDLNLFCGTAVDEMYLNRAEGYARAGKLNEALADLNQLLRKRWNKAITYIPYQSNKQETVINWVLEERRKELMMRGLRWMDIKRLNQMGANITLSRNMNSGNSVLKPNELRYALSIPEDIINITDIEQNPR</sequence>
<dbReference type="Pfam" id="PF07980">
    <property type="entry name" value="SusD_RagB"/>
    <property type="match status" value="1"/>
</dbReference>
<dbReference type="InterPro" id="IPR033985">
    <property type="entry name" value="SusD-like_N"/>
</dbReference>
<protein>
    <recommendedName>
        <fullName evidence="10">RagB/SusD family nutrient uptake outer membrane protein</fullName>
    </recommendedName>
</protein>
<proteinExistence type="inferred from homology"/>
<evidence type="ECO:0000259" key="7">
    <source>
        <dbReference type="Pfam" id="PF14322"/>
    </source>
</evidence>
<evidence type="ECO:0000256" key="3">
    <source>
        <dbReference type="ARBA" id="ARBA00022729"/>
    </source>
</evidence>
<name>A0A366L134_9SPHI</name>
<evidence type="ECO:0000256" key="2">
    <source>
        <dbReference type="ARBA" id="ARBA00006275"/>
    </source>
</evidence>
<comment type="subcellular location">
    <subcellularLocation>
        <location evidence="1">Cell outer membrane</location>
    </subcellularLocation>
</comment>
<evidence type="ECO:0000256" key="4">
    <source>
        <dbReference type="ARBA" id="ARBA00023136"/>
    </source>
</evidence>
<dbReference type="RefSeq" id="WP_113948769.1">
    <property type="nucleotide sequence ID" value="NZ_QNQU01000008.1"/>
</dbReference>
<dbReference type="Gene3D" id="2.20.20.130">
    <property type="match status" value="1"/>
</dbReference>
<evidence type="ECO:0000259" key="6">
    <source>
        <dbReference type="Pfam" id="PF07980"/>
    </source>
</evidence>
<dbReference type="Gene3D" id="1.25.40.900">
    <property type="match status" value="1"/>
</dbReference>
<keyword evidence="5" id="KW-0998">Cell outer membrane</keyword>
<dbReference type="OrthoDB" id="653598at2"/>
<feature type="domain" description="RagB/SusD" evidence="6">
    <location>
        <begin position="335"/>
        <end position="419"/>
    </location>
</feature>
<accession>A0A366L134</accession>
<keyword evidence="4" id="KW-0472">Membrane</keyword>
<dbReference type="InterPro" id="IPR012944">
    <property type="entry name" value="SusD_RagB_dom"/>
</dbReference>
<dbReference type="InterPro" id="IPR011990">
    <property type="entry name" value="TPR-like_helical_dom_sf"/>
</dbReference>
<evidence type="ECO:0000313" key="8">
    <source>
        <dbReference type="EMBL" id="RBQ07595.1"/>
    </source>
</evidence>
<gene>
    <name evidence="8" type="ORF">DRW42_10425</name>
</gene>
<evidence type="ECO:0000256" key="5">
    <source>
        <dbReference type="ARBA" id="ARBA00023237"/>
    </source>
</evidence>
<dbReference type="Pfam" id="PF14322">
    <property type="entry name" value="SusD-like_3"/>
    <property type="match status" value="1"/>
</dbReference>
<dbReference type="GO" id="GO:0009279">
    <property type="term" value="C:cell outer membrane"/>
    <property type="evidence" value="ECO:0007669"/>
    <property type="project" value="UniProtKB-SubCell"/>
</dbReference>
<reference evidence="8 9" key="1">
    <citation type="submission" date="2018-07" db="EMBL/GenBank/DDBJ databases">
        <title>A draft genome of a endophytic bacteria, a new species of Pedobacter.</title>
        <authorList>
            <person name="Zhang Z.D."/>
            <person name="Chen Z.J."/>
        </authorList>
    </citation>
    <scope>NUCLEOTIDE SEQUENCE [LARGE SCALE GENOMIC DNA]</scope>
    <source>
        <strain evidence="8 9">RS10</strain>
    </source>
</reference>
<comment type="caution">
    <text evidence="8">The sequence shown here is derived from an EMBL/GenBank/DDBJ whole genome shotgun (WGS) entry which is preliminary data.</text>
</comment>